<feature type="transmembrane region" description="Helical" evidence="13">
    <location>
        <begin position="204"/>
        <end position="220"/>
    </location>
</feature>
<dbReference type="GO" id="GO:0008237">
    <property type="term" value="F:metallopeptidase activity"/>
    <property type="evidence" value="ECO:0007669"/>
    <property type="project" value="UniProtKB-KW"/>
</dbReference>
<dbReference type="CDD" id="cd06158">
    <property type="entry name" value="S2P-M50_like_1"/>
    <property type="match status" value="1"/>
</dbReference>
<proteinExistence type="inferred from homology"/>
<evidence type="ECO:0000256" key="6">
    <source>
        <dbReference type="ARBA" id="ARBA00022692"/>
    </source>
</evidence>
<evidence type="ECO:0000256" key="9">
    <source>
        <dbReference type="ARBA" id="ARBA00022833"/>
    </source>
</evidence>
<keyword evidence="10 13" id="KW-1133">Transmembrane helix</keyword>
<dbReference type="PANTHER" id="PTHR35864">
    <property type="entry name" value="ZINC METALLOPROTEASE MJ0611-RELATED"/>
    <property type="match status" value="1"/>
</dbReference>
<keyword evidence="5 15" id="KW-0645">Protease</keyword>
<evidence type="ECO:0000313" key="15">
    <source>
        <dbReference type="EMBL" id="TKJ43094.1"/>
    </source>
</evidence>
<feature type="domain" description="Peptidase M50" evidence="14">
    <location>
        <begin position="121"/>
        <end position="189"/>
    </location>
</feature>
<dbReference type="GO" id="GO:0005886">
    <property type="term" value="C:plasma membrane"/>
    <property type="evidence" value="ECO:0007669"/>
    <property type="project" value="UniProtKB-SubCell"/>
</dbReference>
<dbReference type="InterPro" id="IPR052348">
    <property type="entry name" value="Metallopeptidase_M50B"/>
</dbReference>
<dbReference type="InterPro" id="IPR008915">
    <property type="entry name" value="Peptidase_M50"/>
</dbReference>
<evidence type="ECO:0000256" key="8">
    <source>
        <dbReference type="ARBA" id="ARBA00022801"/>
    </source>
</evidence>
<dbReference type="PANTHER" id="PTHR35864:SF1">
    <property type="entry name" value="ZINC METALLOPROTEASE YWHC-RELATED"/>
    <property type="match status" value="1"/>
</dbReference>
<evidence type="ECO:0000256" key="10">
    <source>
        <dbReference type="ARBA" id="ARBA00022989"/>
    </source>
</evidence>
<gene>
    <name evidence="15" type="ORF">CEE36_04925</name>
</gene>
<dbReference type="Proteomes" id="UP000317778">
    <property type="component" value="Unassembled WGS sequence"/>
</dbReference>
<dbReference type="Pfam" id="PF02163">
    <property type="entry name" value="Peptidase_M50"/>
    <property type="match status" value="1"/>
</dbReference>
<keyword evidence="9" id="KW-0862">Zinc</keyword>
<evidence type="ECO:0000256" key="4">
    <source>
        <dbReference type="ARBA" id="ARBA00022475"/>
    </source>
</evidence>
<feature type="transmembrane region" description="Helical" evidence="13">
    <location>
        <begin position="131"/>
        <end position="155"/>
    </location>
</feature>
<keyword evidence="11" id="KW-0482">Metalloprotease</keyword>
<keyword evidence="6 13" id="KW-0812">Transmembrane</keyword>
<feature type="transmembrane region" description="Helical" evidence="13">
    <location>
        <begin position="96"/>
        <end position="119"/>
    </location>
</feature>
<evidence type="ECO:0000256" key="2">
    <source>
        <dbReference type="ARBA" id="ARBA00004651"/>
    </source>
</evidence>
<dbReference type="GO" id="GO:0046872">
    <property type="term" value="F:metal ion binding"/>
    <property type="evidence" value="ECO:0007669"/>
    <property type="project" value="UniProtKB-KW"/>
</dbReference>
<evidence type="ECO:0000313" key="16">
    <source>
        <dbReference type="Proteomes" id="UP000317778"/>
    </source>
</evidence>
<comment type="similarity">
    <text evidence="3">Belongs to the peptidase M50B family.</text>
</comment>
<feature type="transmembrane region" description="Helical" evidence="13">
    <location>
        <begin position="175"/>
        <end position="197"/>
    </location>
</feature>
<keyword evidence="4" id="KW-1003">Cell membrane</keyword>
<keyword evidence="8" id="KW-0378">Hydrolase</keyword>
<evidence type="ECO:0000256" key="13">
    <source>
        <dbReference type="SAM" id="Phobius"/>
    </source>
</evidence>
<comment type="subcellular location">
    <subcellularLocation>
        <location evidence="2">Cell membrane</location>
        <topology evidence="2">Multi-pass membrane protein</topology>
    </subcellularLocation>
</comment>
<evidence type="ECO:0000256" key="12">
    <source>
        <dbReference type="ARBA" id="ARBA00023136"/>
    </source>
</evidence>
<dbReference type="GO" id="GO:0006508">
    <property type="term" value="P:proteolysis"/>
    <property type="evidence" value="ECO:0007669"/>
    <property type="project" value="UniProtKB-KW"/>
</dbReference>
<keyword evidence="7" id="KW-0479">Metal-binding</keyword>
<feature type="transmembrane region" description="Helical" evidence="13">
    <location>
        <begin position="58"/>
        <end position="76"/>
    </location>
</feature>
<sequence>MSGFFSRFADINYWLTILLALPGILIGLTFHEFAHAWMANRLGDPTAKMMGRLTLNPLKHLNLIGTLAIIFFRFGWAKPVPINPDNFMDRRKGTLLVSIAGPGSNLLLALLFAALFRLFGLISLQTSSVIAYIQGILGLAVFYNLILAFFNIIPIPPLDGSQILFSLLPLRYTNALLWLQRYGFIILLVLIFTRVLWYIIGVPSLYLTAILAGPSALGIIL</sequence>
<evidence type="ECO:0000256" key="3">
    <source>
        <dbReference type="ARBA" id="ARBA00007931"/>
    </source>
</evidence>
<comment type="caution">
    <text evidence="15">The sequence shown here is derived from an EMBL/GenBank/DDBJ whole genome shotgun (WGS) entry which is preliminary data.</text>
</comment>
<dbReference type="AlphaFoldDB" id="A0A532V7B9"/>
<name>A0A532V7B9_UNCT6</name>
<comment type="cofactor">
    <cofactor evidence="1">
        <name>Zn(2+)</name>
        <dbReference type="ChEBI" id="CHEBI:29105"/>
    </cofactor>
</comment>
<keyword evidence="12 13" id="KW-0472">Membrane</keyword>
<evidence type="ECO:0000256" key="11">
    <source>
        <dbReference type="ARBA" id="ARBA00023049"/>
    </source>
</evidence>
<evidence type="ECO:0000259" key="14">
    <source>
        <dbReference type="Pfam" id="PF02163"/>
    </source>
</evidence>
<organism evidence="15 16">
    <name type="scientific">candidate division TA06 bacterium B3_TA06</name>
    <dbReference type="NCBI Taxonomy" id="2012487"/>
    <lineage>
        <taxon>Bacteria</taxon>
        <taxon>Bacteria division TA06</taxon>
    </lineage>
</organism>
<protein>
    <submittedName>
        <fullName evidence="15">Site-2 protease family protein</fullName>
    </submittedName>
</protein>
<dbReference type="InterPro" id="IPR044537">
    <property type="entry name" value="Rip2-like"/>
</dbReference>
<dbReference type="EMBL" id="NJBO01000006">
    <property type="protein sequence ID" value="TKJ43094.1"/>
    <property type="molecule type" value="Genomic_DNA"/>
</dbReference>
<feature type="transmembrane region" description="Helical" evidence="13">
    <location>
        <begin position="12"/>
        <end position="37"/>
    </location>
</feature>
<evidence type="ECO:0000256" key="1">
    <source>
        <dbReference type="ARBA" id="ARBA00001947"/>
    </source>
</evidence>
<evidence type="ECO:0000256" key="7">
    <source>
        <dbReference type="ARBA" id="ARBA00022723"/>
    </source>
</evidence>
<reference evidence="15 16" key="1">
    <citation type="submission" date="2017-06" db="EMBL/GenBank/DDBJ databases">
        <title>Novel microbial phyla capable of carbon fixation and sulfur reduction in deep-sea sediments.</title>
        <authorList>
            <person name="Huang J."/>
            <person name="Baker B."/>
            <person name="Wang Y."/>
        </authorList>
    </citation>
    <scope>NUCLEOTIDE SEQUENCE [LARGE SCALE GENOMIC DNA]</scope>
    <source>
        <strain evidence="15">B3_TA06</strain>
    </source>
</reference>
<evidence type="ECO:0000256" key="5">
    <source>
        <dbReference type="ARBA" id="ARBA00022670"/>
    </source>
</evidence>
<accession>A0A532V7B9</accession>